<sequence>MNGKAQRPALALARLALLSSAVQLCWAAEGIAEALAPAQTAPIAYPDGLLWASLLANLLLLPLALLLWHAWRRTGAILGVANQRLKARIAGYAQKLAQREQEWVRAIEATGEGIWDWDIRSNRVRHNLRWCRLLGLDEGYLEHPVEDFLAMIHDADRTRVRHAIETTLANDQNYHSEHRMRCSDDTFIWVEDRGRVVERDPEGRALRMMGCIRDISEHKATQARDRLFKETMEASLLGIYIVQDLRFRYVNPAFAQMLGCSPEALIDHLGPADFLAREERERVSANLRQRAAGEPGRPYEVKALRKDGSTFEMLVWGKGVIYEGRRASVGTAVDLSELRAAEHALERAEKAWAEAMNQFDDVLYVLDAEGRLVRANRAFFDFTGRTPESAQGQQISTIIAPHCKHDACAICRALRERRDTDFVWEADNPLNPARNPIRGRARIIRGEKGSASGMLVAMHDLTEERRVEAELHAHRAHLQDLVDARTADLVAARNEAERLAKVKSEFLANMSHEIRTPMNAILGLTHLLRRDGTTPAQAERLGKIDQAARHLLCIINDILDLSKIEAGKLTLEARDFAIGDVLDHVASLIGETARSKGLRVSIDQGDLPDWLHGDATRLSQALLNYASNAVKFTEHGEIRLSGRILERLGDRMKVRLEVQDSGIGLAPVTIPHLFQAFEQADASTTRRFGGTGLGLAITLRLAEIMGGETGVESALGKGSTFWLTAWLARGTGSPATKGSDPSQAESLLRKTHSGTPLLLAEDNAINREVAIDLLSAVGLSVDTAEDGQEAVEKARRKRYALALMDVQMPLMDGMEATRRIRALPGWAEIPILAMTANAFSDDRRACLAAGMNGFVSKPVEPASLFATLLSWLPTREDAEAEADRVYSEEATEQTEPTAPLGRRDVFSRIARLPGMDVKRGLSVLRGNQDKLVELLCYLTKNHGDDPAQMVELVAANEPSKVRALAHRLKGAAANLGAHAVAETAGQLDAALRDDDLRDASQLLPLIDRIDQALHSLAEVLGEPPASASQACEPQTATTATPQKPHPSASRPRRPSLDTIVEPDASCRPGPTR</sequence>
<dbReference type="SUPFAM" id="SSF47384">
    <property type="entry name" value="Homodimeric domain of signal transducing histidine kinase"/>
    <property type="match status" value="1"/>
</dbReference>
<keyword evidence="20" id="KW-0732">Signal</keyword>
<dbReference type="PRINTS" id="PR00344">
    <property type="entry name" value="BCTRLSENSOR"/>
</dbReference>
<dbReference type="CDD" id="cd00088">
    <property type="entry name" value="HPT"/>
    <property type="match status" value="1"/>
</dbReference>
<organism evidence="26 27">
    <name type="scientific">Thiorhodococcus minor</name>
    <dbReference type="NCBI Taxonomy" id="57489"/>
    <lineage>
        <taxon>Bacteria</taxon>
        <taxon>Pseudomonadati</taxon>
        <taxon>Pseudomonadota</taxon>
        <taxon>Gammaproteobacteria</taxon>
        <taxon>Chromatiales</taxon>
        <taxon>Chromatiaceae</taxon>
        <taxon>Thiorhodococcus</taxon>
    </lineage>
</organism>
<dbReference type="SUPFAM" id="SSF55785">
    <property type="entry name" value="PYP-like sensor domain (PAS domain)"/>
    <property type="match status" value="3"/>
</dbReference>
<dbReference type="Proteomes" id="UP000483379">
    <property type="component" value="Unassembled WGS sequence"/>
</dbReference>
<evidence type="ECO:0000313" key="27">
    <source>
        <dbReference type="Proteomes" id="UP000483379"/>
    </source>
</evidence>
<feature type="compositionally biased region" description="Low complexity" evidence="18">
    <location>
        <begin position="1033"/>
        <end position="1049"/>
    </location>
</feature>
<keyword evidence="10" id="KW-0067">ATP-binding</keyword>
<feature type="domain" description="Response regulatory" evidence="22">
    <location>
        <begin position="756"/>
        <end position="872"/>
    </location>
</feature>
<dbReference type="Gene3D" id="1.20.120.160">
    <property type="entry name" value="HPT domain"/>
    <property type="match status" value="1"/>
</dbReference>
<comment type="subcellular location">
    <subcellularLocation>
        <location evidence="2">Cell membrane</location>
        <topology evidence="2">Multi-pass membrane protein</topology>
    </subcellularLocation>
</comment>
<dbReference type="InterPro" id="IPR036097">
    <property type="entry name" value="HisK_dim/P_sf"/>
</dbReference>
<dbReference type="Pfam" id="PF08447">
    <property type="entry name" value="PAS_3"/>
    <property type="match status" value="1"/>
</dbReference>
<evidence type="ECO:0000256" key="1">
    <source>
        <dbReference type="ARBA" id="ARBA00000085"/>
    </source>
</evidence>
<keyword evidence="5 17" id="KW-0597">Phosphoprotein</keyword>
<dbReference type="FunFam" id="1.10.287.130:FF:000002">
    <property type="entry name" value="Two-component osmosensing histidine kinase"/>
    <property type="match status" value="1"/>
</dbReference>
<dbReference type="InterPro" id="IPR004358">
    <property type="entry name" value="Sig_transdc_His_kin-like_C"/>
</dbReference>
<dbReference type="SMART" id="SM00388">
    <property type="entry name" value="HisKA"/>
    <property type="match status" value="1"/>
</dbReference>
<dbReference type="InterPro" id="IPR035965">
    <property type="entry name" value="PAS-like_dom_sf"/>
</dbReference>
<keyword evidence="11 19" id="KW-1133">Transmembrane helix</keyword>
<evidence type="ECO:0000259" key="22">
    <source>
        <dbReference type="PROSITE" id="PS50110"/>
    </source>
</evidence>
<keyword evidence="9" id="KW-0418">Kinase</keyword>
<proteinExistence type="predicted"/>
<dbReference type="SMART" id="SM00448">
    <property type="entry name" value="REC"/>
    <property type="match status" value="1"/>
</dbReference>
<dbReference type="CDD" id="cd00130">
    <property type="entry name" value="PAS"/>
    <property type="match status" value="3"/>
</dbReference>
<dbReference type="SUPFAM" id="SSF52172">
    <property type="entry name" value="CheY-like"/>
    <property type="match status" value="1"/>
</dbReference>
<dbReference type="CDD" id="cd00082">
    <property type="entry name" value="HisKA"/>
    <property type="match status" value="1"/>
</dbReference>
<evidence type="ECO:0000259" key="25">
    <source>
        <dbReference type="PROSITE" id="PS50894"/>
    </source>
</evidence>
<name>A0A6M0K7E3_9GAMM</name>
<keyword evidence="13 19" id="KW-0472">Membrane</keyword>
<dbReference type="InterPro" id="IPR003594">
    <property type="entry name" value="HATPase_dom"/>
</dbReference>
<dbReference type="PANTHER" id="PTHR45339">
    <property type="entry name" value="HYBRID SIGNAL TRANSDUCTION HISTIDINE KINASE J"/>
    <property type="match status" value="1"/>
</dbReference>
<dbReference type="Gene3D" id="3.40.50.2300">
    <property type="match status" value="1"/>
</dbReference>
<evidence type="ECO:0000256" key="14">
    <source>
        <dbReference type="ARBA" id="ARBA00064003"/>
    </source>
</evidence>
<dbReference type="EMBL" id="JAAIJQ010000097">
    <property type="protein sequence ID" value="NEV64547.1"/>
    <property type="molecule type" value="Genomic_DNA"/>
</dbReference>
<dbReference type="Pfam" id="PF00512">
    <property type="entry name" value="HisKA"/>
    <property type="match status" value="1"/>
</dbReference>
<comment type="caution">
    <text evidence="26">The sequence shown here is derived from an EMBL/GenBank/DDBJ whole genome shotgun (WGS) entry which is preliminary data.</text>
</comment>
<evidence type="ECO:0000256" key="2">
    <source>
        <dbReference type="ARBA" id="ARBA00004651"/>
    </source>
</evidence>
<dbReference type="RefSeq" id="WP_164455398.1">
    <property type="nucleotide sequence ID" value="NZ_JAAIJQ010000097.1"/>
</dbReference>
<evidence type="ECO:0000256" key="10">
    <source>
        <dbReference type="ARBA" id="ARBA00022840"/>
    </source>
</evidence>
<dbReference type="InterPro" id="IPR008207">
    <property type="entry name" value="Sig_transdc_His_kin_Hpt_dom"/>
</dbReference>
<dbReference type="InterPro" id="IPR001789">
    <property type="entry name" value="Sig_transdc_resp-reg_receiver"/>
</dbReference>
<reference evidence="26 27" key="1">
    <citation type="submission" date="2020-02" db="EMBL/GenBank/DDBJ databases">
        <title>Genome sequences of Thiorhodococcus mannitoliphagus and Thiorhodococcus minor, purple sulfur photosynthetic bacteria in the gammaproteobacterial family, Chromatiaceae.</title>
        <authorList>
            <person name="Aviles F.A."/>
            <person name="Meyer T.E."/>
            <person name="Kyndt J.A."/>
        </authorList>
    </citation>
    <scope>NUCLEOTIDE SEQUENCE [LARGE SCALE GENOMIC DNA]</scope>
    <source>
        <strain evidence="26 27">DSM 11518</strain>
    </source>
</reference>
<evidence type="ECO:0000256" key="7">
    <source>
        <dbReference type="ARBA" id="ARBA00022692"/>
    </source>
</evidence>
<dbReference type="EC" id="2.7.13.3" evidence="3"/>
<evidence type="ECO:0000256" key="19">
    <source>
        <dbReference type="SAM" id="Phobius"/>
    </source>
</evidence>
<dbReference type="InterPro" id="IPR013655">
    <property type="entry name" value="PAS_fold_3"/>
</dbReference>
<dbReference type="AlphaFoldDB" id="A0A6M0K7E3"/>
<feature type="transmembrane region" description="Helical" evidence="19">
    <location>
        <begin position="51"/>
        <end position="71"/>
    </location>
</feature>
<dbReference type="PROSITE" id="PS50109">
    <property type="entry name" value="HIS_KIN"/>
    <property type="match status" value="1"/>
</dbReference>
<accession>A0A6M0K7E3</accession>
<evidence type="ECO:0000256" key="17">
    <source>
        <dbReference type="PROSITE-ProRule" id="PRU00169"/>
    </source>
</evidence>
<dbReference type="InterPro" id="IPR001610">
    <property type="entry name" value="PAC"/>
</dbReference>
<dbReference type="InterPro" id="IPR036641">
    <property type="entry name" value="HPT_dom_sf"/>
</dbReference>
<dbReference type="PROSITE" id="PS50110">
    <property type="entry name" value="RESPONSE_REGULATORY"/>
    <property type="match status" value="1"/>
</dbReference>
<keyword evidence="12" id="KW-0902">Two-component regulatory system</keyword>
<dbReference type="SMART" id="SM00086">
    <property type="entry name" value="PAC"/>
    <property type="match status" value="2"/>
</dbReference>
<evidence type="ECO:0000259" key="21">
    <source>
        <dbReference type="PROSITE" id="PS50109"/>
    </source>
</evidence>
<dbReference type="InterPro" id="IPR013656">
    <property type="entry name" value="PAS_4"/>
</dbReference>
<dbReference type="SMART" id="SM00387">
    <property type="entry name" value="HATPase_c"/>
    <property type="match status" value="1"/>
</dbReference>
<dbReference type="Pfam" id="PF00072">
    <property type="entry name" value="Response_reg"/>
    <property type="match status" value="1"/>
</dbReference>
<dbReference type="SUPFAM" id="SSF55874">
    <property type="entry name" value="ATPase domain of HSP90 chaperone/DNA topoisomerase II/histidine kinase"/>
    <property type="match status" value="1"/>
</dbReference>
<dbReference type="Gene3D" id="3.30.565.10">
    <property type="entry name" value="Histidine kinase-like ATPase, C-terminal domain"/>
    <property type="match status" value="1"/>
</dbReference>
<dbReference type="SUPFAM" id="SSF47226">
    <property type="entry name" value="Histidine-containing phosphotransfer domain, HPT domain"/>
    <property type="match status" value="1"/>
</dbReference>
<dbReference type="Pfam" id="PF13188">
    <property type="entry name" value="PAS_8"/>
    <property type="match status" value="1"/>
</dbReference>
<feature type="domain" description="PAS" evidence="23">
    <location>
        <begin position="348"/>
        <end position="401"/>
    </location>
</feature>
<dbReference type="InterPro" id="IPR000700">
    <property type="entry name" value="PAS-assoc_C"/>
</dbReference>
<evidence type="ECO:0000256" key="5">
    <source>
        <dbReference type="ARBA" id="ARBA00022553"/>
    </source>
</evidence>
<evidence type="ECO:0000256" key="6">
    <source>
        <dbReference type="ARBA" id="ARBA00022679"/>
    </source>
</evidence>
<dbReference type="GO" id="GO:0005886">
    <property type="term" value="C:plasma membrane"/>
    <property type="evidence" value="ECO:0007669"/>
    <property type="project" value="UniProtKB-SubCell"/>
</dbReference>
<gene>
    <name evidence="26" type="ORF">G3446_22190</name>
</gene>
<protein>
    <recommendedName>
        <fullName evidence="15">Sensory/regulatory protein RpfC</fullName>
        <ecNumber evidence="3">2.7.13.3</ecNumber>
    </recommendedName>
</protein>
<feature type="region of interest" description="Disordered" evidence="18">
    <location>
        <begin position="1024"/>
        <end position="1072"/>
    </location>
</feature>
<dbReference type="PROSITE" id="PS50112">
    <property type="entry name" value="PAS"/>
    <property type="match status" value="2"/>
</dbReference>
<feature type="domain" description="Histidine kinase" evidence="21">
    <location>
        <begin position="509"/>
        <end position="729"/>
    </location>
</feature>
<keyword evidence="8" id="KW-0547">Nucleotide-binding</keyword>
<dbReference type="PROSITE" id="PS50894">
    <property type="entry name" value="HPT"/>
    <property type="match status" value="1"/>
</dbReference>
<comment type="catalytic activity">
    <reaction evidence="1">
        <text>ATP + protein L-histidine = ADP + protein N-phospho-L-histidine.</text>
        <dbReference type="EC" id="2.7.13.3"/>
    </reaction>
</comment>
<dbReference type="InterPro" id="IPR005467">
    <property type="entry name" value="His_kinase_dom"/>
</dbReference>
<evidence type="ECO:0000256" key="20">
    <source>
        <dbReference type="SAM" id="SignalP"/>
    </source>
</evidence>
<evidence type="ECO:0000256" key="8">
    <source>
        <dbReference type="ARBA" id="ARBA00022741"/>
    </source>
</evidence>
<evidence type="ECO:0000259" key="23">
    <source>
        <dbReference type="PROSITE" id="PS50112"/>
    </source>
</evidence>
<feature type="modified residue" description="4-aspartylphosphate" evidence="17">
    <location>
        <position position="805"/>
    </location>
</feature>
<dbReference type="PROSITE" id="PS50113">
    <property type="entry name" value="PAC"/>
    <property type="match status" value="2"/>
</dbReference>
<evidence type="ECO:0000256" key="4">
    <source>
        <dbReference type="ARBA" id="ARBA00022475"/>
    </source>
</evidence>
<feature type="domain" description="PAC" evidence="24">
    <location>
        <begin position="297"/>
        <end position="347"/>
    </location>
</feature>
<evidence type="ECO:0000259" key="24">
    <source>
        <dbReference type="PROSITE" id="PS50113"/>
    </source>
</evidence>
<dbReference type="NCBIfam" id="TIGR00229">
    <property type="entry name" value="sensory_box"/>
    <property type="match status" value="3"/>
</dbReference>
<dbReference type="Pfam" id="PF01627">
    <property type="entry name" value="Hpt"/>
    <property type="match status" value="1"/>
</dbReference>
<evidence type="ECO:0000256" key="3">
    <source>
        <dbReference type="ARBA" id="ARBA00012438"/>
    </source>
</evidence>
<keyword evidence="6" id="KW-0808">Transferase</keyword>
<keyword evidence="4" id="KW-1003">Cell membrane</keyword>
<feature type="domain" description="PAS" evidence="23">
    <location>
        <begin position="249"/>
        <end position="294"/>
    </location>
</feature>
<evidence type="ECO:0000256" key="18">
    <source>
        <dbReference type="SAM" id="MobiDB-lite"/>
    </source>
</evidence>
<dbReference type="Gene3D" id="3.30.450.20">
    <property type="entry name" value="PAS domain"/>
    <property type="match status" value="3"/>
</dbReference>
<dbReference type="Gene3D" id="1.10.287.130">
    <property type="match status" value="1"/>
</dbReference>
<feature type="domain" description="PAC" evidence="24">
    <location>
        <begin position="174"/>
        <end position="227"/>
    </location>
</feature>
<dbReference type="SMART" id="SM00091">
    <property type="entry name" value="PAS"/>
    <property type="match status" value="3"/>
</dbReference>
<dbReference type="GO" id="GO:0000155">
    <property type="term" value="F:phosphorelay sensor kinase activity"/>
    <property type="evidence" value="ECO:0007669"/>
    <property type="project" value="InterPro"/>
</dbReference>
<feature type="modified residue" description="Phosphohistidine" evidence="16">
    <location>
        <position position="966"/>
    </location>
</feature>
<dbReference type="InterPro" id="IPR036890">
    <property type="entry name" value="HATPase_C_sf"/>
</dbReference>
<evidence type="ECO:0000256" key="16">
    <source>
        <dbReference type="PROSITE-ProRule" id="PRU00110"/>
    </source>
</evidence>
<evidence type="ECO:0000313" key="26">
    <source>
        <dbReference type="EMBL" id="NEV64547.1"/>
    </source>
</evidence>
<dbReference type="GO" id="GO:0005524">
    <property type="term" value="F:ATP binding"/>
    <property type="evidence" value="ECO:0007669"/>
    <property type="project" value="UniProtKB-KW"/>
</dbReference>
<dbReference type="InterPro" id="IPR003661">
    <property type="entry name" value="HisK_dim/P_dom"/>
</dbReference>
<evidence type="ECO:0000256" key="12">
    <source>
        <dbReference type="ARBA" id="ARBA00023012"/>
    </source>
</evidence>
<keyword evidence="7 19" id="KW-0812">Transmembrane</keyword>
<evidence type="ECO:0000256" key="13">
    <source>
        <dbReference type="ARBA" id="ARBA00023136"/>
    </source>
</evidence>
<feature type="signal peptide" evidence="20">
    <location>
        <begin position="1"/>
        <end position="27"/>
    </location>
</feature>
<dbReference type="InterPro" id="IPR000014">
    <property type="entry name" value="PAS"/>
</dbReference>
<evidence type="ECO:0000256" key="11">
    <source>
        <dbReference type="ARBA" id="ARBA00022989"/>
    </source>
</evidence>
<dbReference type="Pfam" id="PF08448">
    <property type="entry name" value="PAS_4"/>
    <property type="match status" value="1"/>
</dbReference>
<feature type="chain" id="PRO_5026819605" description="Sensory/regulatory protein RpfC" evidence="20">
    <location>
        <begin position="28"/>
        <end position="1072"/>
    </location>
</feature>
<comment type="subunit">
    <text evidence="14">At low DSF concentrations, interacts with RpfF.</text>
</comment>
<evidence type="ECO:0000256" key="15">
    <source>
        <dbReference type="ARBA" id="ARBA00068150"/>
    </source>
</evidence>
<evidence type="ECO:0000256" key="9">
    <source>
        <dbReference type="ARBA" id="ARBA00022777"/>
    </source>
</evidence>
<dbReference type="PANTHER" id="PTHR45339:SF1">
    <property type="entry name" value="HYBRID SIGNAL TRANSDUCTION HISTIDINE KINASE J"/>
    <property type="match status" value="1"/>
</dbReference>
<keyword evidence="27" id="KW-1185">Reference proteome</keyword>
<dbReference type="CDD" id="cd16922">
    <property type="entry name" value="HATPase_EvgS-ArcB-TorS-like"/>
    <property type="match status" value="1"/>
</dbReference>
<feature type="domain" description="HPt" evidence="25">
    <location>
        <begin position="927"/>
        <end position="1023"/>
    </location>
</feature>
<dbReference type="InterPro" id="IPR011006">
    <property type="entry name" value="CheY-like_superfamily"/>
</dbReference>
<dbReference type="FunFam" id="3.30.565.10:FF:000010">
    <property type="entry name" value="Sensor histidine kinase RcsC"/>
    <property type="match status" value="1"/>
</dbReference>
<dbReference type="Pfam" id="PF02518">
    <property type="entry name" value="HATPase_c"/>
    <property type="match status" value="1"/>
</dbReference>
<dbReference type="CDD" id="cd17546">
    <property type="entry name" value="REC_hyHK_CKI1_RcsC-like"/>
    <property type="match status" value="1"/>
</dbReference>